<proteinExistence type="predicted"/>
<feature type="domain" description="DUF6705" evidence="1">
    <location>
        <begin position="10"/>
        <end position="155"/>
    </location>
</feature>
<dbReference type="Pfam" id="PF20448">
    <property type="entry name" value="DUF6705"/>
    <property type="match status" value="1"/>
</dbReference>
<reference evidence="2 3" key="1">
    <citation type="submission" date="2024-09" db="EMBL/GenBank/DDBJ databases">
        <authorList>
            <person name="Sun Q."/>
            <person name="Mori K."/>
        </authorList>
    </citation>
    <scope>NUCLEOTIDE SEQUENCE [LARGE SCALE GENOMIC DNA]</scope>
    <source>
        <strain evidence="2 3">CECT 7908</strain>
    </source>
</reference>
<sequence length="199" mass="22480">MSIKSETNTMKKIIIISILTVCNLSCKAQSVVPIENLAEYIQADNGIPESVTYLKDINGIRDNYVGTWKGTYNGRNYEITFTKKMTTYDGLTQDRLIMRYIIKDTNGSVLEDTRAEPDDSPYTAKSSYFNKTYFVLTYTGRQSQCGQGGELVVMLTKNINNSAIELFLTPRQDFIIEEYCPNGAAPQLFPTTKMSLIKQ</sequence>
<name>A0ABV5FIB0_9FLAO</name>
<evidence type="ECO:0000313" key="3">
    <source>
        <dbReference type="Proteomes" id="UP001589589"/>
    </source>
</evidence>
<protein>
    <submittedName>
        <fullName evidence="2">DUF6705 family protein</fullName>
    </submittedName>
</protein>
<gene>
    <name evidence="2" type="ORF">ACFFUQ_04565</name>
</gene>
<comment type="caution">
    <text evidence="2">The sequence shown here is derived from an EMBL/GenBank/DDBJ whole genome shotgun (WGS) entry which is preliminary data.</text>
</comment>
<dbReference type="Proteomes" id="UP001589589">
    <property type="component" value="Unassembled WGS sequence"/>
</dbReference>
<evidence type="ECO:0000259" key="1">
    <source>
        <dbReference type="Pfam" id="PF20448"/>
    </source>
</evidence>
<evidence type="ECO:0000313" key="2">
    <source>
        <dbReference type="EMBL" id="MFB9063286.1"/>
    </source>
</evidence>
<keyword evidence="3" id="KW-1185">Reference proteome</keyword>
<dbReference type="InterPro" id="IPR046551">
    <property type="entry name" value="DUF6705"/>
</dbReference>
<organism evidence="2 3">
    <name type="scientific">Flavobacterium branchiarum</name>
    <dbReference type="NCBI Taxonomy" id="1114870"/>
    <lineage>
        <taxon>Bacteria</taxon>
        <taxon>Pseudomonadati</taxon>
        <taxon>Bacteroidota</taxon>
        <taxon>Flavobacteriia</taxon>
        <taxon>Flavobacteriales</taxon>
        <taxon>Flavobacteriaceae</taxon>
        <taxon>Flavobacterium</taxon>
    </lineage>
</organism>
<dbReference type="RefSeq" id="WP_379690342.1">
    <property type="nucleotide sequence ID" value="NZ_JBHMEX010000013.1"/>
</dbReference>
<accession>A0ABV5FIB0</accession>
<dbReference type="EMBL" id="JBHMEX010000013">
    <property type="protein sequence ID" value="MFB9063286.1"/>
    <property type="molecule type" value="Genomic_DNA"/>
</dbReference>